<dbReference type="Proteomes" id="UP000762676">
    <property type="component" value="Unassembled WGS sequence"/>
</dbReference>
<dbReference type="InterPro" id="IPR050801">
    <property type="entry name" value="Ca-Dep_Lectins_ImmuneDev"/>
</dbReference>
<accession>A0AAV4JND3</accession>
<dbReference type="CDD" id="cd00037">
    <property type="entry name" value="CLECT"/>
    <property type="match status" value="1"/>
</dbReference>
<dbReference type="AlphaFoldDB" id="A0AAV4JND3"/>
<dbReference type="InterPro" id="IPR001304">
    <property type="entry name" value="C-type_lectin-like"/>
</dbReference>
<feature type="transmembrane region" description="Helical" evidence="1">
    <location>
        <begin position="35"/>
        <end position="57"/>
    </location>
</feature>
<dbReference type="EMBL" id="BMAT01003377">
    <property type="protein sequence ID" value="GFS24303.1"/>
    <property type="molecule type" value="Genomic_DNA"/>
</dbReference>
<dbReference type="Gene3D" id="3.10.100.10">
    <property type="entry name" value="Mannose-Binding Protein A, subunit A"/>
    <property type="match status" value="1"/>
</dbReference>
<dbReference type="InterPro" id="IPR016187">
    <property type="entry name" value="CTDL_fold"/>
</dbReference>
<organism evidence="3 4">
    <name type="scientific">Elysia marginata</name>
    <dbReference type="NCBI Taxonomy" id="1093978"/>
    <lineage>
        <taxon>Eukaryota</taxon>
        <taxon>Metazoa</taxon>
        <taxon>Spiralia</taxon>
        <taxon>Lophotrochozoa</taxon>
        <taxon>Mollusca</taxon>
        <taxon>Gastropoda</taxon>
        <taxon>Heterobranchia</taxon>
        <taxon>Euthyneura</taxon>
        <taxon>Panpulmonata</taxon>
        <taxon>Sacoglossa</taxon>
        <taxon>Placobranchoidea</taxon>
        <taxon>Plakobranchidae</taxon>
        <taxon>Elysia</taxon>
    </lineage>
</organism>
<evidence type="ECO:0000259" key="2">
    <source>
        <dbReference type="PROSITE" id="PS50041"/>
    </source>
</evidence>
<protein>
    <submittedName>
        <fullName evidence="3">CD209 antigen</fullName>
    </submittedName>
</protein>
<evidence type="ECO:0000313" key="3">
    <source>
        <dbReference type="EMBL" id="GFS24303.1"/>
    </source>
</evidence>
<dbReference type="InterPro" id="IPR016186">
    <property type="entry name" value="C-type_lectin-like/link_sf"/>
</dbReference>
<reference evidence="3 4" key="1">
    <citation type="journal article" date="2021" name="Elife">
        <title>Chloroplast acquisition without the gene transfer in kleptoplastic sea slugs, Plakobranchus ocellatus.</title>
        <authorList>
            <person name="Maeda T."/>
            <person name="Takahashi S."/>
            <person name="Yoshida T."/>
            <person name="Shimamura S."/>
            <person name="Takaki Y."/>
            <person name="Nagai Y."/>
            <person name="Toyoda A."/>
            <person name="Suzuki Y."/>
            <person name="Arimoto A."/>
            <person name="Ishii H."/>
            <person name="Satoh N."/>
            <person name="Nishiyama T."/>
            <person name="Hasebe M."/>
            <person name="Maruyama T."/>
            <person name="Minagawa J."/>
            <person name="Obokata J."/>
            <person name="Shigenobu S."/>
        </authorList>
    </citation>
    <scope>NUCLEOTIDE SEQUENCE [LARGE SCALE GENOMIC DNA]</scope>
</reference>
<dbReference type="SUPFAM" id="SSF56436">
    <property type="entry name" value="C-type lectin-like"/>
    <property type="match status" value="1"/>
</dbReference>
<sequence length="297" mass="32919">MSQQTKSTGFLLFLFSIYVVVVVVVVVVVEVVGAAVIVEVLVAVVVVVILVVMVIFFRFYPFFKMVGIGVNGLNVSDTLLTLASGSECQTEPLGHPWTSYSPAVCYWQCRARYRDTCQSVVFNTDTQMCTPGGIAFRSLEFIPTLVPLVHSVDTIYYAKQPIPPCDAASGNFVLFEVCGFTACIHRSTTRVNYDQAVSDCDQLGARLLMINTLPNYSVCRYAKFPGHAWVGLKYSDAEKKFMWINGEPLSDEQFQYIWVPGQPNNSGGVENCAEYMHTGINDISCLDTKEVICEPYA</sequence>
<evidence type="ECO:0000256" key="1">
    <source>
        <dbReference type="SAM" id="Phobius"/>
    </source>
</evidence>
<dbReference type="PROSITE" id="PS50041">
    <property type="entry name" value="C_TYPE_LECTIN_2"/>
    <property type="match status" value="1"/>
</dbReference>
<keyword evidence="1" id="KW-1133">Transmembrane helix</keyword>
<comment type="caution">
    <text evidence="3">The sequence shown here is derived from an EMBL/GenBank/DDBJ whole genome shotgun (WGS) entry which is preliminary data.</text>
</comment>
<dbReference type="SMART" id="SM00034">
    <property type="entry name" value="CLECT"/>
    <property type="match status" value="1"/>
</dbReference>
<evidence type="ECO:0000313" key="4">
    <source>
        <dbReference type="Proteomes" id="UP000762676"/>
    </source>
</evidence>
<proteinExistence type="predicted"/>
<dbReference type="PANTHER" id="PTHR22801:SF63">
    <property type="entry name" value="C-TYPE LECTIN DOMAIN-CONTAINING PROTEIN"/>
    <property type="match status" value="1"/>
</dbReference>
<gene>
    <name evidence="3" type="ORF">ElyMa_001660200</name>
</gene>
<feature type="transmembrane region" description="Helical" evidence="1">
    <location>
        <begin position="9"/>
        <end position="29"/>
    </location>
</feature>
<dbReference type="Pfam" id="PF00059">
    <property type="entry name" value="Lectin_C"/>
    <property type="match status" value="1"/>
</dbReference>
<feature type="domain" description="C-type lectin" evidence="2">
    <location>
        <begin position="183"/>
        <end position="294"/>
    </location>
</feature>
<keyword evidence="1" id="KW-0812">Transmembrane</keyword>
<keyword evidence="4" id="KW-1185">Reference proteome</keyword>
<name>A0AAV4JND3_9GAST</name>
<dbReference type="PANTHER" id="PTHR22801">
    <property type="entry name" value="LITHOSTATHINE"/>
    <property type="match status" value="1"/>
</dbReference>
<keyword evidence="1" id="KW-0472">Membrane</keyword>